<dbReference type="CDD" id="cd01359">
    <property type="entry name" value="Argininosuccinate_lyase"/>
    <property type="match status" value="1"/>
</dbReference>
<evidence type="ECO:0000259" key="10">
    <source>
        <dbReference type="Pfam" id="PF14698"/>
    </source>
</evidence>
<keyword evidence="5 8" id="KW-0055">Arginine biosynthesis</keyword>
<dbReference type="FunFam" id="1.20.200.10:FF:000015">
    <property type="entry name" value="argininosuccinate lyase isoform X2"/>
    <property type="match status" value="1"/>
</dbReference>
<dbReference type="PROSITE" id="PS00163">
    <property type="entry name" value="FUMARATE_LYASES"/>
    <property type="match status" value="1"/>
</dbReference>
<comment type="subcellular location">
    <subcellularLocation>
        <location evidence="8">Cytoplasm</location>
    </subcellularLocation>
</comment>
<dbReference type="HOGENOM" id="CLU_027272_2_3_6"/>
<dbReference type="Gene3D" id="1.10.275.10">
    <property type="entry name" value="Fumarase/aspartase (N-terminal domain)"/>
    <property type="match status" value="1"/>
</dbReference>
<dbReference type="InterPro" id="IPR024083">
    <property type="entry name" value="Fumarase/histidase_N"/>
</dbReference>
<keyword evidence="7 8" id="KW-0456">Lyase</keyword>
<accession>A0A095VRL5</accession>
<dbReference type="PANTHER" id="PTHR43814">
    <property type="entry name" value="ARGININOSUCCINATE LYASE"/>
    <property type="match status" value="1"/>
</dbReference>
<dbReference type="SUPFAM" id="SSF48557">
    <property type="entry name" value="L-aspartase-like"/>
    <property type="match status" value="1"/>
</dbReference>
<dbReference type="STRING" id="1265313.HRUBRA_01356"/>
<protein>
    <recommendedName>
        <fullName evidence="4 8">Argininosuccinate lyase</fullName>
        <shortName evidence="8">ASAL</shortName>
        <ecNumber evidence="4 8">4.3.2.1</ecNumber>
    </recommendedName>
    <alternativeName>
        <fullName evidence="8">Arginosuccinase</fullName>
    </alternativeName>
</protein>
<evidence type="ECO:0000313" key="11">
    <source>
        <dbReference type="EMBL" id="KGE04015.1"/>
    </source>
</evidence>
<evidence type="ECO:0000256" key="7">
    <source>
        <dbReference type="ARBA" id="ARBA00023239"/>
    </source>
</evidence>
<dbReference type="PATRIC" id="fig|1265313.6.peg.1340"/>
<evidence type="ECO:0000313" key="12">
    <source>
        <dbReference type="Proteomes" id="UP000029640"/>
    </source>
</evidence>
<feature type="domain" description="Fumarate lyase N-terminal" evidence="9">
    <location>
        <begin position="16"/>
        <end position="310"/>
    </location>
</feature>
<dbReference type="PANTHER" id="PTHR43814:SF1">
    <property type="entry name" value="ARGININOSUCCINATE LYASE"/>
    <property type="match status" value="1"/>
</dbReference>
<dbReference type="GO" id="GO:0004056">
    <property type="term" value="F:argininosuccinate lyase activity"/>
    <property type="evidence" value="ECO:0007669"/>
    <property type="project" value="UniProtKB-UniRule"/>
</dbReference>
<dbReference type="EMBL" id="AUVB01000039">
    <property type="protein sequence ID" value="KGE04015.1"/>
    <property type="molecule type" value="Genomic_DNA"/>
</dbReference>
<comment type="similarity">
    <text evidence="8">Belongs to the lyase 1 family. Argininosuccinate lyase subfamily.</text>
</comment>
<comment type="similarity">
    <text evidence="3">In the N-terminal section; belongs to the lyase 1 family. Argininosuccinate lyase subfamily.</text>
</comment>
<reference evidence="11 12" key="1">
    <citation type="journal article" date="2014" name="Genome Announc.">
        <title>Genome Sequence of Gammaproteobacterial Pseudohaliea rubra Type Strain DSM 19751, Isolated from Coastal Seawater of the Mediterranean Sea.</title>
        <authorList>
            <person name="Spring S."/>
            <person name="Fiebig A."/>
            <person name="Riedel T."/>
            <person name="Goker M."/>
            <person name="Klenk H.P."/>
        </authorList>
    </citation>
    <scope>NUCLEOTIDE SEQUENCE [LARGE SCALE GENOMIC DNA]</scope>
    <source>
        <strain evidence="11 12">DSM 19751</strain>
    </source>
</reference>
<dbReference type="Pfam" id="PF14698">
    <property type="entry name" value="ASL_C2"/>
    <property type="match status" value="1"/>
</dbReference>
<evidence type="ECO:0000256" key="4">
    <source>
        <dbReference type="ARBA" id="ARBA00012338"/>
    </source>
</evidence>
<dbReference type="Pfam" id="PF00206">
    <property type="entry name" value="Lyase_1"/>
    <property type="match status" value="1"/>
</dbReference>
<dbReference type="InterPro" id="IPR022761">
    <property type="entry name" value="Fumarate_lyase_N"/>
</dbReference>
<keyword evidence="8" id="KW-0963">Cytoplasm</keyword>
<dbReference type="GO" id="GO:0005829">
    <property type="term" value="C:cytosol"/>
    <property type="evidence" value="ECO:0007669"/>
    <property type="project" value="TreeGrafter"/>
</dbReference>
<dbReference type="AlphaFoldDB" id="A0A095VRL5"/>
<dbReference type="EC" id="4.3.2.1" evidence="4 8"/>
<dbReference type="Gene3D" id="1.10.40.30">
    <property type="entry name" value="Fumarase/aspartase (C-terminal domain)"/>
    <property type="match status" value="1"/>
</dbReference>
<comment type="pathway">
    <text evidence="2 8">Amino-acid biosynthesis; L-arginine biosynthesis; L-arginine from L-ornithine and carbamoyl phosphate: step 3/3.</text>
</comment>
<name>A0A095VRL5_9GAMM</name>
<dbReference type="InterPro" id="IPR008948">
    <property type="entry name" value="L-Aspartase-like"/>
</dbReference>
<comment type="caution">
    <text evidence="11">The sequence shown here is derived from an EMBL/GenBank/DDBJ whole genome shotgun (WGS) entry which is preliminary data.</text>
</comment>
<keyword evidence="12" id="KW-1185">Reference proteome</keyword>
<dbReference type="Gene3D" id="1.20.200.10">
    <property type="entry name" value="Fumarase/aspartase (Central domain)"/>
    <property type="match status" value="1"/>
</dbReference>
<dbReference type="PRINTS" id="PR00149">
    <property type="entry name" value="FUMRATELYASE"/>
</dbReference>
<feature type="domain" description="Argininosuccinate lyase C-terminal" evidence="10">
    <location>
        <begin position="373"/>
        <end position="441"/>
    </location>
</feature>
<dbReference type="InterPro" id="IPR000362">
    <property type="entry name" value="Fumarate_lyase_fam"/>
</dbReference>
<dbReference type="PRINTS" id="PR00145">
    <property type="entry name" value="ARGSUCLYASE"/>
</dbReference>
<dbReference type="InterPro" id="IPR029419">
    <property type="entry name" value="Arg_succ_lyase_C"/>
</dbReference>
<evidence type="ECO:0000256" key="3">
    <source>
        <dbReference type="ARBA" id="ARBA00005552"/>
    </source>
</evidence>
<evidence type="ECO:0000256" key="2">
    <source>
        <dbReference type="ARBA" id="ARBA00004941"/>
    </source>
</evidence>
<dbReference type="NCBIfam" id="TIGR00838">
    <property type="entry name" value="argH"/>
    <property type="match status" value="1"/>
</dbReference>
<evidence type="ECO:0000256" key="1">
    <source>
        <dbReference type="ARBA" id="ARBA00000985"/>
    </source>
</evidence>
<evidence type="ECO:0000256" key="5">
    <source>
        <dbReference type="ARBA" id="ARBA00022571"/>
    </source>
</evidence>
<evidence type="ECO:0000256" key="6">
    <source>
        <dbReference type="ARBA" id="ARBA00022605"/>
    </source>
</evidence>
<dbReference type="eggNOG" id="COG0165">
    <property type="taxonomic scope" value="Bacteria"/>
</dbReference>
<dbReference type="UniPathway" id="UPA00068">
    <property type="reaction ID" value="UER00114"/>
</dbReference>
<dbReference type="OrthoDB" id="9769623at2"/>
<keyword evidence="6 8" id="KW-0028">Amino-acid biosynthesis</keyword>
<dbReference type="GO" id="GO:0042450">
    <property type="term" value="P:L-arginine biosynthetic process via ornithine"/>
    <property type="evidence" value="ECO:0007669"/>
    <property type="project" value="UniProtKB-UniRule"/>
</dbReference>
<organism evidence="11 12">
    <name type="scientific">Pseudohaliea rubra DSM 19751</name>
    <dbReference type="NCBI Taxonomy" id="1265313"/>
    <lineage>
        <taxon>Bacteria</taxon>
        <taxon>Pseudomonadati</taxon>
        <taxon>Pseudomonadota</taxon>
        <taxon>Gammaproteobacteria</taxon>
        <taxon>Cellvibrionales</taxon>
        <taxon>Halieaceae</taxon>
        <taxon>Pseudohaliea</taxon>
    </lineage>
</organism>
<dbReference type="FunFam" id="1.10.40.30:FF:000001">
    <property type="entry name" value="Argininosuccinate lyase"/>
    <property type="match status" value="1"/>
</dbReference>
<dbReference type="FunFam" id="1.10.275.10:FF:000002">
    <property type="entry name" value="Argininosuccinate lyase"/>
    <property type="match status" value="1"/>
</dbReference>
<dbReference type="RefSeq" id="WP_035516715.1">
    <property type="nucleotide sequence ID" value="NZ_KN234769.1"/>
</dbReference>
<dbReference type="InterPro" id="IPR009049">
    <property type="entry name" value="Argininosuccinate_lyase"/>
</dbReference>
<evidence type="ECO:0000256" key="8">
    <source>
        <dbReference type="HAMAP-Rule" id="MF_00006"/>
    </source>
</evidence>
<gene>
    <name evidence="8" type="primary">argH</name>
    <name evidence="11" type="ORF">HRUBRA_01356</name>
</gene>
<comment type="catalytic activity">
    <reaction evidence="1 8">
        <text>2-(N(omega)-L-arginino)succinate = fumarate + L-arginine</text>
        <dbReference type="Rhea" id="RHEA:24020"/>
        <dbReference type="ChEBI" id="CHEBI:29806"/>
        <dbReference type="ChEBI" id="CHEBI:32682"/>
        <dbReference type="ChEBI" id="CHEBI:57472"/>
        <dbReference type="EC" id="4.3.2.1"/>
    </reaction>
</comment>
<proteinExistence type="inferred from homology"/>
<evidence type="ECO:0000259" key="9">
    <source>
        <dbReference type="Pfam" id="PF00206"/>
    </source>
</evidence>
<sequence>MSRDSSEGDTSGVWGGRFSEATDAFVQRFTASVAFDRRLAQEDIAGSRAHATMLRDRGVLTTEDHDRIAAGLDQVAAEIAAGDFPWSERLEDVHMNIEARLTELVGPAGKRLHTGRSRNDQVATDIRLWLREAIDRIAAELTRLQRGTIGLARAHADTIMPGFTHLQTAQPVTFGHHLLAWNEMLERDYGRLRDCRARLNQCPLGAAALAGTTFPLDREQTAAALGFDAPCENSLDAVSDRDFAIEFCAFAALLMTHLSRMAEELVLWTSAQFDFVRLPDRFCTGSSIMPQKKNPDVPELVRGKTGRANGNLVALLTLMKSQPLAYNKDNQEDKEPLFDSADTALDALRAFADMVPAIEANAAAMRDAALRGFATATDLADYLVRRGLPFRDAHEVVGKAVAHGLETGKDLAEMDLETLRSFSSSIDDDVFAVLTLEGSVAAREHIGGTAPAQVRAAAGRALARVEGRGPA</sequence>
<dbReference type="Proteomes" id="UP000029640">
    <property type="component" value="Unassembled WGS sequence"/>
</dbReference>
<dbReference type="InterPro" id="IPR020557">
    <property type="entry name" value="Fumarate_lyase_CS"/>
</dbReference>
<dbReference type="HAMAP" id="MF_00006">
    <property type="entry name" value="Arg_succ_lyase"/>
    <property type="match status" value="1"/>
</dbReference>